<dbReference type="AlphaFoldDB" id="A0A8S1HJB7"/>
<dbReference type="GO" id="GO:0008250">
    <property type="term" value="C:oligosaccharyltransferase complex"/>
    <property type="evidence" value="ECO:0007669"/>
    <property type="project" value="UniProtKB-UniRule"/>
</dbReference>
<comment type="caution">
    <text evidence="7">The sequence shown here is derived from an EMBL/GenBank/DDBJ whole genome shotgun (WGS) entry which is preliminary data.</text>
</comment>
<keyword evidence="5 6" id="KW-0472">Membrane</keyword>
<feature type="transmembrane region" description="Helical" evidence="6">
    <location>
        <begin position="20"/>
        <end position="42"/>
    </location>
</feature>
<dbReference type="Proteomes" id="UP000835052">
    <property type="component" value="Unassembled WGS sequence"/>
</dbReference>
<dbReference type="GO" id="GO:0006487">
    <property type="term" value="P:protein N-linked glycosylation"/>
    <property type="evidence" value="ECO:0007669"/>
    <property type="project" value="UniProtKB-UniRule"/>
</dbReference>
<dbReference type="InterPro" id="IPR007915">
    <property type="entry name" value="TMEM258/Ost5"/>
</dbReference>
<feature type="transmembrane region" description="Helical" evidence="6">
    <location>
        <begin position="54"/>
        <end position="77"/>
    </location>
</feature>
<name>A0A8S1HJB7_9PELO</name>
<evidence type="ECO:0000313" key="7">
    <source>
        <dbReference type="EMBL" id="CAD6196073.1"/>
    </source>
</evidence>
<reference evidence="7" key="1">
    <citation type="submission" date="2020-10" db="EMBL/GenBank/DDBJ databases">
        <authorList>
            <person name="Kikuchi T."/>
        </authorList>
    </citation>
    <scope>NUCLEOTIDE SEQUENCE</scope>
    <source>
        <strain evidence="7">NKZ352</strain>
    </source>
</reference>
<comment type="similarity">
    <text evidence="2 6">Belongs to the OST5 family.</text>
</comment>
<evidence type="ECO:0000256" key="2">
    <source>
        <dbReference type="ARBA" id="ARBA00009825"/>
    </source>
</evidence>
<dbReference type="Pfam" id="PF05251">
    <property type="entry name" value="Ost5"/>
    <property type="match status" value="1"/>
</dbReference>
<keyword evidence="4 6" id="KW-1133">Transmembrane helix</keyword>
<accession>A0A8S1HJB7</accession>
<comment type="function">
    <text evidence="6">Subunit of the oligosaccharyl transferase (OST) complex that catalyzes the initial transfer of a defined glycan (Glc(3)Man(9)GlcNAc(2) in eukaryotes) from the lipid carrier dolichol-pyrophosphate to an asparagine residue within an Asn-X-Ser/Thr consensus motif in nascent polypeptide chains, the first step in protein N-glycosylation. N-glycosylation occurs cotranslationally and the complex associates with the Sec61 complex at the channel-forming translocon complex that mediates protein translocation across the endoplasmic reticulum (ER). All subunits are required for a maximal enzyme activity.</text>
</comment>
<dbReference type="EMBL" id="CAJGYM010000066">
    <property type="protein sequence ID" value="CAD6196073.1"/>
    <property type="molecule type" value="Genomic_DNA"/>
</dbReference>
<dbReference type="PANTHER" id="PTHR13636">
    <property type="entry name" value="TRANSMEMBRANE PROTEIN 258"/>
    <property type="match status" value="1"/>
</dbReference>
<evidence type="ECO:0000256" key="6">
    <source>
        <dbReference type="RuleBase" id="RU367008"/>
    </source>
</evidence>
<evidence type="ECO:0000256" key="1">
    <source>
        <dbReference type="ARBA" id="ARBA00004141"/>
    </source>
</evidence>
<keyword evidence="8" id="KW-1185">Reference proteome</keyword>
<keyword evidence="3 6" id="KW-0812">Transmembrane</keyword>
<organism evidence="7 8">
    <name type="scientific">Caenorhabditis auriculariae</name>
    <dbReference type="NCBI Taxonomy" id="2777116"/>
    <lineage>
        <taxon>Eukaryota</taxon>
        <taxon>Metazoa</taxon>
        <taxon>Ecdysozoa</taxon>
        <taxon>Nematoda</taxon>
        <taxon>Chromadorea</taxon>
        <taxon>Rhabditida</taxon>
        <taxon>Rhabditina</taxon>
        <taxon>Rhabditomorpha</taxon>
        <taxon>Rhabditoidea</taxon>
        <taxon>Rhabditidae</taxon>
        <taxon>Peloderinae</taxon>
        <taxon>Caenorhabditis</taxon>
    </lineage>
</organism>
<evidence type="ECO:0000256" key="3">
    <source>
        <dbReference type="ARBA" id="ARBA00022692"/>
    </source>
</evidence>
<comment type="subunit">
    <text evidence="6">Component of the oligosaccharyltransferase (OST) complex.</text>
</comment>
<proteinExistence type="inferred from homology"/>
<gene>
    <name evidence="7" type="ORF">CAUJ_LOCUS11988</name>
</gene>
<sequence>MDVNTMPRYTGPISDAKFPHLTIILCATGLLFASWFMVLEVTSNKYNRSILKELTIASLAALFLGFGTTFLLLWVGIYV</sequence>
<evidence type="ECO:0000256" key="4">
    <source>
        <dbReference type="ARBA" id="ARBA00022989"/>
    </source>
</evidence>
<protein>
    <recommendedName>
        <fullName evidence="6">Dolichyl-diphosphooligosaccharide-protein glycosyltransferase subunit TMEM258</fullName>
    </recommendedName>
    <alternativeName>
        <fullName evidence="6">Transmembrane protein 258</fullName>
    </alternativeName>
</protein>
<evidence type="ECO:0000313" key="8">
    <source>
        <dbReference type="Proteomes" id="UP000835052"/>
    </source>
</evidence>
<dbReference type="OrthoDB" id="18408at2759"/>
<evidence type="ECO:0000256" key="5">
    <source>
        <dbReference type="ARBA" id="ARBA00023136"/>
    </source>
</evidence>
<comment type="subcellular location">
    <subcellularLocation>
        <location evidence="1 6">Membrane</location>
        <topology evidence="1 6">Multi-pass membrane protein</topology>
    </subcellularLocation>
</comment>